<evidence type="ECO:0000313" key="8">
    <source>
        <dbReference type="EMBL" id="KFZ28527.1"/>
    </source>
</evidence>
<evidence type="ECO:0000259" key="7">
    <source>
        <dbReference type="PROSITE" id="PS51012"/>
    </source>
</evidence>
<feature type="transmembrane region" description="Helical" evidence="6">
    <location>
        <begin position="177"/>
        <end position="200"/>
    </location>
</feature>
<accession>A0A094IN31</accession>
<dbReference type="PRINTS" id="PR00164">
    <property type="entry name" value="ABC2TRNSPORT"/>
</dbReference>
<name>A0A094IN31_9GAMM</name>
<dbReference type="GO" id="GO:0140359">
    <property type="term" value="F:ABC-type transporter activity"/>
    <property type="evidence" value="ECO:0007669"/>
    <property type="project" value="InterPro"/>
</dbReference>
<proteinExistence type="inferred from homology"/>
<evidence type="ECO:0000256" key="4">
    <source>
        <dbReference type="ARBA" id="ARBA00022989"/>
    </source>
</evidence>
<feature type="transmembrane region" description="Helical" evidence="6">
    <location>
        <begin position="105"/>
        <end position="132"/>
    </location>
</feature>
<evidence type="ECO:0000256" key="1">
    <source>
        <dbReference type="ARBA" id="ARBA00004141"/>
    </source>
</evidence>
<feature type="domain" description="ABC transmembrane type-2" evidence="7">
    <location>
        <begin position="23"/>
        <end position="253"/>
    </location>
</feature>
<comment type="subcellular location">
    <subcellularLocation>
        <location evidence="6">Cell inner membrane</location>
        <topology evidence="6">Multi-pass membrane protein</topology>
    </subcellularLocation>
    <subcellularLocation>
        <location evidence="1">Membrane</location>
        <topology evidence="1">Multi-pass membrane protein</topology>
    </subcellularLocation>
</comment>
<evidence type="ECO:0000256" key="5">
    <source>
        <dbReference type="ARBA" id="ARBA00023136"/>
    </source>
</evidence>
<dbReference type="PROSITE" id="PS51012">
    <property type="entry name" value="ABC_TM2"/>
    <property type="match status" value="1"/>
</dbReference>
<dbReference type="AlphaFoldDB" id="A0A094IN31"/>
<evidence type="ECO:0000256" key="3">
    <source>
        <dbReference type="ARBA" id="ARBA00022692"/>
    </source>
</evidence>
<dbReference type="PIRSF" id="PIRSF006648">
    <property type="entry name" value="DrrB"/>
    <property type="match status" value="1"/>
</dbReference>
<feature type="transmembrane region" description="Helical" evidence="6">
    <location>
        <begin position="228"/>
        <end position="250"/>
    </location>
</feature>
<dbReference type="NCBIfam" id="NF011648">
    <property type="entry name" value="PRK15066.1"/>
    <property type="match status" value="1"/>
</dbReference>
<keyword evidence="3 6" id="KW-0812">Transmembrane</keyword>
<keyword evidence="5 6" id="KW-0472">Membrane</keyword>
<keyword evidence="6" id="KW-0813">Transport</keyword>
<sequence>MASSFNLVALKTIWIKECTRFLRIWVQTLVPPAITMTLYFIIFGSIVGERIGDMSGRPYMEFIVPGLIMMSIITNSYSNVASSFFSAKFQRNIEEMLVAPVSTSVIIAGYVGGGLARALIVAVIVTVVSFYFVDNVSINHLGILVLTVILTSTLFSLAGLINAVYAKTFDDISIVPTFVLTPLTYLGGVFFSVTLLPGVWETIARFNPILYMVNAFRYGFLGVSDVNISAALAVIVVFNVAFFITAYTLLQRGVGIRS</sequence>
<dbReference type="Pfam" id="PF01061">
    <property type="entry name" value="ABC2_membrane"/>
    <property type="match status" value="1"/>
</dbReference>
<dbReference type="STRING" id="1517416.IDAT_09480"/>
<gene>
    <name evidence="8" type="ORF">IDAT_09480</name>
</gene>
<evidence type="ECO:0000256" key="6">
    <source>
        <dbReference type="RuleBase" id="RU361157"/>
    </source>
</evidence>
<dbReference type="Proteomes" id="UP000053718">
    <property type="component" value="Unassembled WGS sequence"/>
</dbReference>
<evidence type="ECO:0000256" key="2">
    <source>
        <dbReference type="ARBA" id="ARBA00007783"/>
    </source>
</evidence>
<evidence type="ECO:0000313" key="9">
    <source>
        <dbReference type="Proteomes" id="UP000053718"/>
    </source>
</evidence>
<keyword evidence="9" id="KW-1185">Reference proteome</keyword>
<dbReference type="EMBL" id="JPIN01000008">
    <property type="protein sequence ID" value="KFZ28527.1"/>
    <property type="molecule type" value="Genomic_DNA"/>
</dbReference>
<feature type="transmembrane region" description="Helical" evidence="6">
    <location>
        <begin position="138"/>
        <end position="165"/>
    </location>
</feature>
<dbReference type="OrthoDB" id="9804001at2"/>
<feature type="transmembrane region" description="Helical" evidence="6">
    <location>
        <begin position="62"/>
        <end position="85"/>
    </location>
</feature>
<comment type="caution">
    <text evidence="8">The sequence shown here is derived from an EMBL/GenBank/DDBJ whole genome shotgun (WGS) entry which is preliminary data.</text>
</comment>
<dbReference type="PANTHER" id="PTHR43332:SF2">
    <property type="entry name" value="INNER MEMBRANE TRANSPORT PERMEASE YADH"/>
    <property type="match status" value="1"/>
</dbReference>
<dbReference type="InterPro" id="IPR013525">
    <property type="entry name" value="ABC2_TM"/>
</dbReference>
<reference evidence="8 9" key="1">
    <citation type="submission" date="2014-06" db="EMBL/GenBank/DDBJ databases">
        <title>Draft genome sequence of Idiomarina sp. MCCC 1A10513.</title>
        <authorList>
            <person name="Du J."/>
            <person name="Lai Q."/>
            <person name="Shao Z."/>
        </authorList>
    </citation>
    <scope>NUCLEOTIDE SEQUENCE [LARGE SCALE GENOMIC DNA]</scope>
    <source>
        <strain evidence="8 9">MCCC 1A10513</strain>
    </source>
</reference>
<feature type="transmembrane region" description="Helical" evidence="6">
    <location>
        <begin position="21"/>
        <end position="42"/>
    </location>
</feature>
<dbReference type="InterPro" id="IPR052522">
    <property type="entry name" value="ABC-2_transport_permease"/>
</dbReference>
<keyword evidence="6" id="KW-1003">Cell membrane</keyword>
<dbReference type="eggNOG" id="COG0842">
    <property type="taxonomic scope" value="Bacteria"/>
</dbReference>
<dbReference type="InterPro" id="IPR047817">
    <property type="entry name" value="ABC2_TM_bact-type"/>
</dbReference>
<keyword evidence="4 6" id="KW-1133">Transmembrane helix</keyword>
<dbReference type="GO" id="GO:0043190">
    <property type="term" value="C:ATP-binding cassette (ABC) transporter complex"/>
    <property type="evidence" value="ECO:0007669"/>
    <property type="project" value="InterPro"/>
</dbReference>
<dbReference type="InterPro" id="IPR000412">
    <property type="entry name" value="ABC_2_transport"/>
</dbReference>
<dbReference type="RefSeq" id="WP_034733094.1">
    <property type="nucleotide sequence ID" value="NZ_JPIN01000008.1"/>
</dbReference>
<dbReference type="PANTHER" id="PTHR43332">
    <property type="entry name" value="INNER MEMBRANE TRANSPORT PERMEASE YADH-RELATED"/>
    <property type="match status" value="1"/>
</dbReference>
<protein>
    <recommendedName>
        <fullName evidence="6">Transport permease protein</fullName>
    </recommendedName>
</protein>
<organism evidence="8 9">
    <name type="scientific">Pseudidiomarina atlantica</name>
    <dbReference type="NCBI Taxonomy" id="1517416"/>
    <lineage>
        <taxon>Bacteria</taxon>
        <taxon>Pseudomonadati</taxon>
        <taxon>Pseudomonadota</taxon>
        <taxon>Gammaproteobacteria</taxon>
        <taxon>Alteromonadales</taxon>
        <taxon>Idiomarinaceae</taxon>
        <taxon>Pseudidiomarina</taxon>
    </lineage>
</organism>
<comment type="similarity">
    <text evidence="2 6">Belongs to the ABC-2 integral membrane protein family.</text>
</comment>